<keyword evidence="6 8" id="KW-0862">Zinc</keyword>
<organism evidence="11 12">
    <name type="scientific">Cryptosporidium meleagridis</name>
    <dbReference type="NCBI Taxonomy" id="93969"/>
    <lineage>
        <taxon>Eukaryota</taxon>
        <taxon>Sar</taxon>
        <taxon>Alveolata</taxon>
        <taxon>Apicomplexa</taxon>
        <taxon>Conoidasida</taxon>
        <taxon>Coccidia</taxon>
        <taxon>Eucoccidiorida</taxon>
        <taxon>Eimeriorina</taxon>
        <taxon>Cryptosporidiidae</taxon>
        <taxon>Cryptosporidium</taxon>
    </lineage>
</organism>
<dbReference type="InterPro" id="IPR002483">
    <property type="entry name" value="PWI_dom"/>
</dbReference>
<dbReference type="PANTHER" id="PTHR14738:SF29">
    <property type="entry name" value="ZINC FINGER CCCH DOMAIN-CONTAINING PROTEIN 14"/>
    <property type="match status" value="1"/>
</dbReference>
<evidence type="ECO:0000259" key="10">
    <source>
        <dbReference type="PROSITE" id="PS50103"/>
    </source>
</evidence>
<evidence type="ECO:0000256" key="3">
    <source>
        <dbReference type="ARBA" id="ARBA00022723"/>
    </source>
</evidence>
<dbReference type="PANTHER" id="PTHR14738">
    <property type="entry name" value="ZINC FINGER CCCH DOMAIN-CONTAINING PROTEIN 14"/>
    <property type="match status" value="1"/>
</dbReference>
<feature type="region of interest" description="Disordered" evidence="9">
    <location>
        <begin position="135"/>
        <end position="173"/>
    </location>
</feature>
<evidence type="ECO:0000313" key="12">
    <source>
        <dbReference type="Proteomes" id="UP000236928"/>
    </source>
</evidence>
<evidence type="ECO:0000256" key="4">
    <source>
        <dbReference type="ARBA" id="ARBA00022737"/>
    </source>
</evidence>
<gene>
    <name evidence="11" type="ORF">CmeUKMEL1_02700</name>
</gene>
<dbReference type="GO" id="GO:0008143">
    <property type="term" value="F:poly(A) binding"/>
    <property type="evidence" value="ECO:0007669"/>
    <property type="project" value="InterPro"/>
</dbReference>
<evidence type="ECO:0000256" key="7">
    <source>
        <dbReference type="ARBA" id="ARBA00023242"/>
    </source>
</evidence>
<evidence type="ECO:0000313" key="11">
    <source>
        <dbReference type="EMBL" id="POM82499.1"/>
    </source>
</evidence>
<reference evidence="11 12" key="1">
    <citation type="submission" date="2014-04" db="EMBL/GenBank/DDBJ databases">
        <title>Comparative Genomics of Cryptosporidium Species.</title>
        <authorList>
            <person name="Silva J.C."/>
            <person name="Su Q."/>
            <person name="Chalmers R."/>
            <person name="Chibucos M.C."/>
            <person name="Elwin K."/>
            <person name="Godinez A."/>
            <person name="Guo F."/>
            <person name="Huynh K."/>
            <person name="Orvis J."/>
            <person name="Ott S."/>
            <person name="Sadzewicz L."/>
            <person name="Sengamalay N."/>
            <person name="Shetty A."/>
            <person name="Sun M."/>
            <person name="Tallon L."/>
            <person name="Xiao L."/>
            <person name="Zhang H."/>
            <person name="Fraser C.M."/>
            <person name="Zhu G."/>
            <person name="Kissinger J."/>
            <person name="Widmer G."/>
        </authorList>
    </citation>
    <scope>NUCLEOTIDE SEQUENCE [LARGE SCALE GENOMIC DNA]</scope>
    <source>
        <strain evidence="11 12">UKMEL1</strain>
    </source>
</reference>
<sequence length="371" mass="40741">MESSSGGGPSVGEVVTPEVQSKITSKLQEIFGDDDVSVLTDYICHMVNHNQPKEHIINELKEFLSDEASQFGTWVFQLVESSKSDYSTSNTIPNTNHDNGSGKNNSSPNDAHKSSTQSNQNKDSLDFAISNAIKNKSGSGRSKPFQPASSHKNNHSLINHESSSGPMVGNNRLPRVKYRNAPYTRSNNFIQTGAPYNYNSSNQAANSSTGPSSTHGKIKIRCKNWPNCDKGDHCFYIHPSEACKSWPLCPFGPGCFFIHPTVPCRYGLACYNSLCNYSHPNGWDPNHVEAPVFKYGGYKNSSLIINNNKQSQTIGNANSNSAESNNDHSTNPISMNLNQENADMPSYDSNCNGNTGHFNLESEKNNSFCHN</sequence>
<accession>A0A2P4YXH0</accession>
<dbReference type="OrthoDB" id="5589010at2759"/>
<dbReference type="GO" id="GO:0008270">
    <property type="term" value="F:zinc ion binding"/>
    <property type="evidence" value="ECO:0007669"/>
    <property type="project" value="UniProtKB-KW"/>
</dbReference>
<comment type="subcellular location">
    <subcellularLocation>
        <location evidence="1">Nucleus</location>
    </subcellularLocation>
</comment>
<comment type="caution">
    <text evidence="11">The sequence shown here is derived from an EMBL/GenBank/DDBJ whole genome shotgun (WGS) entry which is preliminary data.</text>
</comment>
<dbReference type="AlphaFoldDB" id="A0A2P4YXH0"/>
<protein>
    <submittedName>
        <fullName evidence="11">PWI domain protein</fullName>
    </submittedName>
</protein>
<dbReference type="GO" id="GO:0005634">
    <property type="term" value="C:nucleus"/>
    <property type="evidence" value="ECO:0007669"/>
    <property type="project" value="UniProtKB-SubCell"/>
</dbReference>
<dbReference type="EMBL" id="JIBK01000004">
    <property type="protein sequence ID" value="POM82499.1"/>
    <property type="molecule type" value="Genomic_DNA"/>
</dbReference>
<dbReference type="Pfam" id="PF14608">
    <property type="entry name" value="zf-CCCH_2"/>
    <property type="match status" value="3"/>
</dbReference>
<feature type="compositionally biased region" description="Polar residues" evidence="9">
    <location>
        <begin position="85"/>
        <end position="122"/>
    </location>
</feature>
<evidence type="ECO:0000256" key="5">
    <source>
        <dbReference type="ARBA" id="ARBA00022771"/>
    </source>
</evidence>
<evidence type="ECO:0000256" key="6">
    <source>
        <dbReference type="ARBA" id="ARBA00022833"/>
    </source>
</evidence>
<dbReference type="Pfam" id="PF01480">
    <property type="entry name" value="PWI"/>
    <property type="match status" value="1"/>
</dbReference>
<evidence type="ECO:0000256" key="1">
    <source>
        <dbReference type="ARBA" id="ARBA00004123"/>
    </source>
</evidence>
<comment type="similarity">
    <text evidence="2">Belongs to the ZC3H14 family.</text>
</comment>
<evidence type="ECO:0000256" key="2">
    <source>
        <dbReference type="ARBA" id="ARBA00008423"/>
    </source>
</evidence>
<dbReference type="Gene3D" id="1.20.1390.10">
    <property type="entry name" value="PWI domain"/>
    <property type="match status" value="1"/>
</dbReference>
<keyword evidence="7" id="KW-0539">Nucleus</keyword>
<dbReference type="InterPro" id="IPR040366">
    <property type="entry name" value="Nab2/ZC3H14"/>
</dbReference>
<dbReference type="GO" id="GO:0043488">
    <property type="term" value="P:regulation of mRNA stability"/>
    <property type="evidence" value="ECO:0007669"/>
    <property type="project" value="InterPro"/>
</dbReference>
<feature type="compositionally biased region" description="Polar residues" evidence="9">
    <location>
        <begin position="327"/>
        <end position="339"/>
    </location>
</feature>
<keyword evidence="3 8" id="KW-0479">Metal-binding</keyword>
<evidence type="ECO:0000256" key="8">
    <source>
        <dbReference type="PROSITE-ProRule" id="PRU00723"/>
    </source>
</evidence>
<proteinExistence type="inferred from homology"/>
<keyword evidence="12" id="KW-1185">Reference proteome</keyword>
<dbReference type="PROSITE" id="PS50103">
    <property type="entry name" value="ZF_C3H1"/>
    <property type="match status" value="1"/>
</dbReference>
<keyword evidence="5 8" id="KW-0863">Zinc-finger</keyword>
<feature type="domain" description="C3H1-type" evidence="10">
    <location>
        <begin position="216"/>
        <end position="241"/>
    </location>
</feature>
<dbReference type="VEuPathDB" id="CryptoDB:CmeUKMEL1_02700"/>
<dbReference type="Gene3D" id="4.10.1000.30">
    <property type="match status" value="1"/>
</dbReference>
<dbReference type="GO" id="GO:0005737">
    <property type="term" value="C:cytoplasm"/>
    <property type="evidence" value="ECO:0007669"/>
    <property type="project" value="TreeGrafter"/>
</dbReference>
<dbReference type="Proteomes" id="UP000236928">
    <property type="component" value="Unassembled WGS sequence"/>
</dbReference>
<feature type="zinc finger region" description="C3H1-type" evidence="8">
    <location>
        <begin position="216"/>
        <end position="241"/>
    </location>
</feature>
<feature type="compositionally biased region" description="Polar residues" evidence="9">
    <location>
        <begin position="147"/>
        <end position="165"/>
    </location>
</feature>
<dbReference type="InterPro" id="IPR000571">
    <property type="entry name" value="Znf_CCCH"/>
</dbReference>
<feature type="region of interest" description="Disordered" evidence="9">
    <location>
        <begin position="312"/>
        <end position="339"/>
    </location>
</feature>
<name>A0A2P4YXH0_9CRYT</name>
<evidence type="ECO:0000256" key="9">
    <source>
        <dbReference type="SAM" id="MobiDB-lite"/>
    </source>
</evidence>
<feature type="region of interest" description="Disordered" evidence="9">
    <location>
        <begin position="85"/>
        <end position="123"/>
    </location>
</feature>
<keyword evidence="4" id="KW-0677">Repeat</keyword>